<sequence>MKLGGGTETTVPKKRTEKQISKQLRIMIRDGKVSIGAFGVSKKCFGNRETTKIVTYPAADHAKPVIEKEELQEKKKLLGTYGGPASTPEDCEKFLVHLGTLDYAMLETVMVDGDNNNNMSDSSDDAVESPNDTLSDSSESDVSLHPDDIMSIRQQYPSADETYVGFLEADD</sequence>
<name>A0A8J9Z6H2_BRALA</name>
<dbReference type="Proteomes" id="UP000838412">
    <property type="component" value="Chromosome 16"/>
</dbReference>
<accession>A0A8J9Z6H2</accession>
<evidence type="ECO:0000256" key="1">
    <source>
        <dbReference type="SAM" id="MobiDB-lite"/>
    </source>
</evidence>
<organism evidence="2 3">
    <name type="scientific">Branchiostoma lanceolatum</name>
    <name type="common">Common lancelet</name>
    <name type="synonym">Amphioxus lanceolatum</name>
    <dbReference type="NCBI Taxonomy" id="7740"/>
    <lineage>
        <taxon>Eukaryota</taxon>
        <taxon>Metazoa</taxon>
        <taxon>Chordata</taxon>
        <taxon>Cephalochordata</taxon>
        <taxon>Leptocardii</taxon>
        <taxon>Amphioxiformes</taxon>
        <taxon>Branchiostomatidae</taxon>
        <taxon>Branchiostoma</taxon>
    </lineage>
</organism>
<feature type="region of interest" description="Disordered" evidence="1">
    <location>
        <begin position="114"/>
        <end position="148"/>
    </location>
</feature>
<evidence type="ECO:0000313" key="2">
    <source>
        <dbReference type="EMBL" id="CAH1248550.1"/>
    </source>
</evidence>
<evidence type="ECO:0000313" key="3">
    <source>
        <dbReference type="Proteomes" id="UP000838412"/>
    </source>
</evidence>
<keyword evidence="3" id="KW-1185">Reference proteome</keyword>
<dbReference type="AlphaFoldDB" id="A0A8J9Z6H2"/>
<dbReference type="EMBL" id="OV696701">
    <property type="protein sequence ID" value="CAH1248550.1"/>
    <property type="molecule type" value="Genomic_DNA"/>
</dbReference>
<reference evidence="2" key="1">
    <citation type="submission" date="2022-01" db="EMBL/GenBank/DDBJ databases">
        <authorList>
            <person name="Braso-Vives M."/>
        </authorList>
    </citation>
    <scope>NUCLEOTIDE SEQUENCE</scope>
</reference>
<feature type="compositionally biased region" description="Polar residues" evidence="1">
    <location>
        <begin position="130"/>
        <end position="141"/>
    </location>
</feature>
<gene>
    <name evidence="2" type="primary">Hypp8235</name>
    <name evidence="2" type="ORF">BLAG_LOCUS9873</name>
</gene>
<protein>
    <submittedName>
        <fullName evidence="2">Hypp8235 protein</fullName>
    </submittedName>
</protein>
<proteinExistence type="predicted"/>